<gene>
    <name evidence="2" type="ORF">SAMN05444411_102166</name>
</gene>
<proteinExistence type="predicted"/>
<evidence type="ECO:0000256" key="1">
    <source>
        <dbReference type="SAM" id="Phobius"/>
    </source>
</evidence>
<dbReference type="STRING" id="762486.SAMN05444411_102166"/>
<dbReference type="AlphaFoldDB" id="A0A1H2WCZ9"/>
<evidence type="ECO:0000313" key="3">
    <source>
        <dbReference type="Proteomes" id="UP000199595"/>
    </source>
</evidence>
<evidence type="ECO:0008006" key="4">
    <source>
        <dbReference type="Google" id="ProtNLM"/>
    </source>
</evidence>
<evidence type="ECO:0000313" key="2">
    <source>
        <dbReference type="EMBL" id="SDW78405.1"/>
    </source>
</evidence>
<dbReference type="PROSITE" id="PS51257">
    <property type="entry name" value="PROKAR_LIPOPROTEIN"/>
    <property type="match status" value="1"/>
</dbReference>
<dbReference type="NCBIfam" id="NF040945">
    <property type="entry name" value="CCC_membrane"/>
    <property type="match status" value="1"/>
</dbReference>
<feature type="transmembrane region" description="Helical" evidence="1">
    <location>
        <begin position="67"/>
        <end position="88"/>
    </location>
</feature>
<dbReference type="Proteomes" id="UP000199595">
    <property type="component" value="Unassembled WGS sequence"/>
</dbReference>
<keyword evidence="1" id="KW-0472">Membrane</keyword>
<dbReference type="RefSeq" id="WP_090120869.1">
    <property type="nucleotide sequence ID" value="NZ_FNNJ01000002.1"/>
</dbReference>
<reference evidence="2 3" key="1">
    <citation type="submission" date="2016-10" db="EMBL/GenBank/DDBJ databases">
        <authorList>
            <person name="de Groot N.N."/>
        </authorList>
    </citation>
    <scope>NUCLEOTIDE SEQUENCE [LARGE SCALE GENOMIC DNA]</scope>
    <source>
        <strain evidence="2 3">DSM 24956</strain>
    </source>
</reference>
<dbReference type="OrthoDB" id="1099888at2"/>
<accession>A0A1H2WCZ9</accession>
<organism evidence="2 3">
    <name type="scientific">Lutibacter oricola</name>
    <dbReference type="NCBI Taxonomy" id="762486"/>
    <lineage>
        <taxon>Bacteria</taxon>
        <taxon>Pseudomonadati</taxon>
        <taxon>Bacteroidota</taxon>
        <taxon>Flavobacteriia</taxon>
        <taxon>Flavobacteriales</taxon>
        <taxon>Flavobacteriaceae</taxon>
        <taxon>Lutibacter</taxon>
    </lineage>
</organism>
<dbReference type="Pfam" id="PF07666">
    <property type="entry name" value="MpPF26"/>
    <property type="match status" value="1"/>
</dbReference>
<keyword evidence="1" id="KW-1133">Transmembrane helix</keyword>
<protein>
    <recommendedName>
        <fullName evidence="4">DUF4190 domain-containing protein</fullName>
    </recommendedName>
</protein>
<name>A0A1H2WCZ9_9FLAO</name>
<feature type="transmembrane region" description="Helical" evidence="1">
    <location>
        <begin position="12"/>
        <end position="37"/>
    </location>
</feature>
<dbReference type="InterPro" id="IPR011655">
    <property type="entry name" value="MpPF26"/>
</dbReference>
<keyword evidence="1" id="KW-0812">Transmembrane</keyword>
<sequence length="107" mass="11489">MERQKLPHSQSALIYGIVSIVTACCCMGLPGLIFGLIGLNNSKKAMAIYNEDPSQYIGEGNANTGKITSIIGIVLGVIFVIQTIYSIASGNIEEQMELIKEAIEQAQ</sequence>
<keyword evidence="3" id="KW-1185">Reference proteome</keyword>
<dbReference type="EMBL" id="FNNJ01000002">
    <property type="protein sequence ID" value="SDW78405.1"/>
    <property type="molecule type" value="Genomic_DNA"/>
</dbReference>